<organism evidence="1">
    <name type="scientific">viral metagenome</name>
    <dbReference type="NCBI Taxonomy" id="1070528"/>
    <lineage>
        <taxon>unclassified sequences</taxon>
        <taxon>metagenomes</taxon>
        <taxon>organismal metagenomes</taxon>
    </lineage>
</organism>
<dbReference type="EMBL" id="MN739291">
    <property type="protein sequence ID" value="QHS97214.1"/>
    <property type="molecule type" value="Genomic_DNA"/>
</dbReference>
<proteinExistence type="predicted"/>
<accession>A0A6C0C0C3</accession>
<reference evidence="1" key="1">
    <citation type="journal article" date="2020" name="Nature">
        <title>Giant virus diversity and host interactions through global metagenomics.</title>
        <authorList>
            <person name="Schulz F."/>
            <person name="Roux S."/>
            <person name="Paez-Espino D."/>
            <person name="Jungbluth S."/>
            <person name="Walsh D.A."/>
            <person name="Denef V.J."/>
            <person name="McMahon K.D."/>
            <person name="Konstantinidis K.T."/>
            <person name="Eloe-Fadrosh E.A."/>
            <person name="Kyrpides N.C."/>
            <person name="Woyke T."/>
        </authorList>
    </citation>
    <scope>NUCLEOTIDE SEQUENCE</scope>
    <source>
        <strain evidence="1">GVMAG-M-3300020169-51</strain>
    </source>
</reference>
<dbReference type="AlphaFoldDB" id="A0A6C0C0C3"/>
<evidence type="ECO:0000313" key="1">
    <source>
        <dbReference type="EMBL" id="QHS97214.1"/>
    </source>
</evidence>
<sequence>MENQIIKYNNELISDLNNNKLDIIEKGKKKINNNDFLKELTELMENKKFRNFFNKYMDDWIGIKCTVTYMKLYDELKKKYKEVNDEELDKNIIVFLLTKIMGNKELRPASIKTIDQLFENNKLDFLAELERNIKENILQLEN</sequence>
<name>A0A6C0C0C3_9ZZZZ</name>
<protein>
    <submittedName>
        <fullName evidence="1">Uncharacterized protein</fullName>
    </submittedName>
</protein>